<reference evidence="1 2" key="1">
    <citation type="journal article" date="2023" name="G3 (Bethesda)">
        <title>A chromosome-length genome assembly and annotation of blackberry (Rubus argutus, cv. 'Hillquist').</title>
        <authorList>
            <person name="Bruna T."/>
            <person name="Aryal R."/>
            <person name="Dudchenko O."/>
            <person name="Sargent D.J."/>
            <person name="Mead D."/>
            <person name="Buti M."/>
            <person name="Cavallini A."/>
            <person name="Hytonen T."/>
            <person name="Andres J."/>
            <person name="Pham M."/>
            <person name="Weisz D."/>
            <person name="Mascagni F."/>
            <person name="Usai G."/>
            <person name="Natali L."/>
            <person name="Bassil N."/>
            <person name="Fernandez G.E."/>
            <person name="Lomsadze A."/>
            <person name="Armour M."/>
            <person name="Olukolu B."/>
            <person name="Poorten T."/>
            <person name="Britton C."/>
            <person name="Davik J."/>
            <person name="Ashrafi H."/>
            <person name="Aiden E.L."/>
            <person name="Borodovsky M."/>
            <person name="Worthington M."/>
        </authorList>
    </citation>
    <scope>NUCLEOTIDE SEQUENCE [LARGE SCALE GENOMIC DNA]</scope>
    <source>
        <strain evidence="1">PI 553951</strain>
    </source>
</reference>
<dbReference type="Proteomes" id="UP001457282">
    <property type="component" value="Unassembled WGS sequence"/>
</dbReference>
<dbReference type="PANTHER" id="PTHR11017:SF563">
    <property type="entry name" value="TMV RESISTANCE PROTEIN N-LIKE"/>
    <property type="match status" value="1"/>
</dbReference>
<dbReference type="AlphaFoldDB" id="A0AAW1Y8J0"/>
<evidence type="ECO:0000313" key="1">
    <source>
        <dbReference type="EMBL" id="KAK9944519.1"/>
    </source>
</evidence>
<comment type="caution">
    <text evidence="1">The sequence shown here is derived from an EMBL/GenBank/DDBJ whole genome shotgun (WGS) entry which is preliminary data.</text>
</comment>
<organism evidence="1 2">
    <name type="scientific">Rubus argutus</name>
    <name type="common">Southern blackberry</name>
    <dbReference type="NCBI Taxonomy" id="59490"/>
    <lineage>
        <taxon>Eukaryota</taxon>
        <taxon>Viridiplantae</taxon>
        <taxon>Streptophyta</taxon>
        <taxon>Embryophyta</taxon>
        <taxon>Tracheophyta</taxon>
        <taxon>Spermatophyta</taxon>
        <taxon>Magnoliopsida</taxon>
        <taxon>eudicotyledons</taxon>
        <taxon>Gunneridae</taxon>
        <taxon>Pentapetalae</taxon>
        <taxon>rosids</taxon>
        <taxon>fabids</taxon>
        <taxon>Rosales</taxon>
        <taxon>Rosaceae</taxon>
        <taxon>Rosoideae</taxon>
        <taxon>Rosoideae incertae sedis</taxon>
        <taxon>Rubus</taxon>
    </lineage>
</organism>
<keyword evidence="2" id="KW-1185">Reference proteome</keyword>
<dbReference type="InterPro" id="IPR044974">
    <property type="entry name" value="Disease_R_plants"/>
</dbReference>
<dbReference type="PANTHER" id="PTHR11017">
    <property type="entry name" value="LEUCINE-RICH REPEAT-CONTAINING PROTEIN"/>
    <property type="match status" value="1"/>
</dbReference>
<gene>
    <name evidence="1" type="ORF">M0R45_010081</name>
</gene>
<accession>A0AAW1Y8J0</accession>
<dbReference type="EMBL" id="JBEDUW010000002">
    <property type="protein sequence ID" value="KAK9944519.1"/>
    <property type="molecule type" value="Genomic_DNA"/>
</dbReference>
<name>A0AAW1Y8J0_RUBAR</name>
<evidence type="ECO:0000313" key="2">
    <source>
        <dbReference type="Proteomes" id="UP001457282"/>
    </source>
</evidence>
<dbReference type="GO" id="GO:0006952">
    <property type="term" value="P:defense response"/>
    <property type="evidence" value="ECO:0007669"/>
    <property type="project" value="InterPro"/>
</dbReference>
<protein>
    <submittedName>
        <fullName evidence="1">Uncharacterized protein</fullName>
    </submittedName>
</protein>
<sequence length="132" mass="15148">MVLTNEADGHESKFIKKIVRVQMHDMIRDMGRGIVRLESKKPGERSRLWHHKDSFQVLTENNGTQTIEGLVLNMHMLPAFAPSRNSNTLLYRLIFHWRALFALEMCHSGFATTLEGKNESSLTKDPKSQLLS</sequence>
<proteinExistence type="predicted"/>